<evidence type="ECO:0000313" key="1">
    <source>
        <dbReference type="Proteomes" id="UP000887565"/>
    </source>
</evidence>
<dbReference type="WBParaSite" id="nRc.2.0.1.t47630-RA">
    <property type="protein sequence ID" value="nRc.2.0.1.t47630-RA"/>
    <property type="gene ID" value="nRc.2.0.1.g47630"/>
</dbReference>
<name>A0A915L927_ROMCU</name>
<keyword evidence="1" id="KW-1185">Reference proteome</keyword>
<evidence type="ECO:0000313" key="2">
    <source>
        <dbReference type="WBParaSite" id="nRc.2.0.1.t47630-RA"/>
    </source>
</evidence>
<reference evidence="2" key="1">
    <citation type="submission" date="2022-11" db="UniProtKB">
        <authorList>
            <consortium name="WormBaseParasite"/>
        </authorList>
    </citation>
    <scope>IDENTIFICATION</scope>
</reference>
<protein>
    <submittedName>
        <fullName evidence="2">Uncharacterized protein</fullName>
    </submittedName>
</protein>
<sequence length="103" mass="11835">MLRDMIDNAFSQKMMDKFRNEQLIDDDFYASIRDSLEGMRGTERHFADVRGQYVITGRINMVDTTAVEGDPKSISWSYALCKVAVNSLRKEEQRSGPSCTPYE</sequence>
<accession>A0A915L927</accession>
<dbReference type="AlphaFoldDB" id="A0A915L927"/>
<proteinExistence type="predicted"/>
<dbReference type="Proteomes" id="UP000887565">
    <property type="component" value="Unplaced"/>
</dbReference>
<organism evidence="1 2">
    <name type="scientific">Romanomermis culicivorax</name>
    <name type="common">Nematode worm</name>
    <dbReference type="NCBI Taxonomy" id="13658"/>
    <lineage>
        <taxon>Eukaryota</taxon>
        <taxon>Metazoa</taxon>
        <taxon>Ecdysozoa</taxon>
        <taxon>Nematoda</taxon>
        <taxon>Enoplea</taxon>
        <taxon>Dorylaimia</taxon>
        <taxon>Mermithida</taxon>
        <taxon>Mermithoidea</taxon>
        <taxon>Mermithidae</taxon>
        <taxon>Romanomermis</taxon>
    </lineage>
</organism>